<gene>
    <name evidence="1" type="ORF">EWB00_010856</name>
</gene>
<dbReference type="AlphaFoldDB" id="A0A4Z2CKN2"/>
<dbReference type="STRING" id="6182.A0A4Z2CKN2"/>
<comment type="caution">
    <text evidence="1">The sequence shown here is derived from an EMBL/GenBank/DDBJ whole genome shotgun (WGS) entry which is preliminary data.</text>
</comment>
<sequence>MNHYHPKQIKLYVNEYLTNQNTTVTNRNTTDTIDSNVDNQYKKLRQQDENNEYLQFKKESNQWDRVISTTTLTPITSIKPLLSFNEASNWSIEQRDNHRNDLQQLNSMNRIDYDEIQPTLETNLNVMNTNHCILGYNKCNEIHDMKYVMKMDEIVKPSSLLVRNEQIPCYSSHLFSSTNTNLSSSSRSNCYLHSMQSYNVDPTIDNPTNDSPTIHQHSNSFQFIDDNGDDKAAVFPGTGISDIPCRVCGAKSSGFHYGAITYEDSSVNNQ</sequence>
<name>A0A4Z2CKN2_SCHJA</name>
<proteinExistence type="predicted"/>
<keyword evidence="1" id="KW-0675">Receptor</keyword>
<dbReference type="Proteomes" id="UP000311919">
    <property type="component" value="Unassembled WGS sequence"/>
</dbReference>
<accession>A0A4Z2CKN2</accession>
<reference evidence="1 2" key="1">
    <citation type="submission" date="2019-03" db="EMBL/GenBank/DDBJ databases">
        <title>An improved genome assembly of the fluke Schistosoma japonicum.</title>
        <authorList>
            <person name="Hu W."/>
            <person name="Luo F."/>
            <person name="Yin M."/>
            <person name="Mo X."/>
            <person name="Sun C."/>
            <person name="Wu Q."/>
            <person name="Zhu B."/>
            <person name="Xiang M."/>
            <person name="Wang J."/>
            <person name="Wang Y."/>
            <person name="Zhang T."/>
            <person name="Xu B."/>
            <person name="Zheng H."/>
            <person name="Feng Z."/>
        </authorList>
    </citation>
    <scope>NUCLEOTIDE SEQUENCE [LARGE SCALE GENOMIC DNA]</scope>
    <source>
        <strain evidence="1">HuSjv2</strain>
        <tissue evidence="1">Worms</tissue>
    </source>
</reference>
<organism evidence="1 2">
    <name type="scientific">Schistosoma japonicum</name>
    <name type="common">Blood fluke</name>
    <dbReference type="NCBI Taxonomy" id="6182"/>
    <lineage>
        <taxon>Eukaryota</taxon>
        <taxon>Metazoa</taxon>
        <taxon>Spiralia</taxon>
        <taxon>Lophotrochozoa</taxon>
        <taxon>Platyhelminthes</taxon>
        <taxon>Trematoda</taxon>
        <taxon>Digenea</taxon>
        <taxon>Strigeidida</taxon>
        <taxon>Schistosomatoidea</taxon>
        <taxon>Schistosomatidae</taxon>
        <taxon>Schistosoma</taxon>
    </lineage>
</organism>
<protein>
    <submittedName>
        <fullName evidence="1">Putative nuclear receptor</fullName>
    </submittedName>
</protein>
<evidence type="ECO:0000313" key="1">
    <source>
        <dbReference type="EMBL" id="TNN04799.1"/>
    </source>
</evidence>
<dbReference type="OrthoDB" id="5771769at2759"/>
<dbReference type="EMBL" id="SKCS01000875">
    <property type="protein sequence ID" value="TNN04799.1"/>
    <property type="molecule type" value="Genomic_DNA"/>
</dbReference>
<evidence type="ECO:0000313" key="2">
    <source>
        <dbReference type="Proteomes" id="UP000311919"/>
    </source>
</evidence>
<keyword evidence="2" id="KW-1185">Reference proteome</keyword>